<dbReference type="SUPFAM" id="SSF103642">
    <property type="entry name" value="Sec-C motif"/>
    <property type="match status" value="1"/>
</dbReference>
<accession>A0A494YV30</accession>
<dbReference type="OrthoDB" id="6399948at2"/>
<dbReference type="AlphaFoldDB" id="A0A494YV30"/>
<dbReference type="Pfam" id="PF02810">
    <property type="entry name" value="SEC-C"/>
    <property type="match status" value="1"/>
</dbReference>
<organism evidence="1 2">
    <name type="scientific">Ureibacillus endophyticus</name>
    <dbReference type="NCBI Taxonomy" id="1978490"/>
    <lineage>
        <taxon>Bacteria</taxon>
        <taxon>Bacillati</taxon>
        <taxon>Bacillota</taxon>
        <taxon>Bacilli</taxon>
        <taxon>Bacillales</taxon>
        <taxon>Caryophanaceae</taxon>
        <taxon>Ureibacillus</taxon>
    </lineage>
</organism>
<name>A0A494YV30_9BACL</name>
<dbReference type="InterPro" id="IPR004027">
    <property type="entry name" value="SEC_C_motif"/>
</dbReference>
<reference evidence="1 2" key="1">
    <citation type="journal article" date="2016" name="Antonie Van Leeuwenhoek">
        <title>Lysinibacillus endophyticus sp. nov., an indole-3-acetic acid producing endophytic bacterium isolated from corn root (Zea mays cv. Xinken-5).</title>
        <authorList>
            <person name="Yu J."/>
            <person name="Guan X."/>
            <person name="Liu C."/>
            <person name="Xiang W."/>
            <person name="Yu Z."/>
            <person name="Liu X."/>
            <person name="Wang G."/>
        </authorList>
    </citation>
    <scope>NUCLEOTIDE SEQUENCE [LARGE SCALE GENOMIC DNA]</scope>
    <source>
        <strain evidence="1 2">DSM 100506</strain>
    </source>
</reference>
<gene>
    <name evidence="1" type="ORF">D8M03_15170</name>
</gene>
<keyword evidence="2" id="KW-1185">Reference proteome</keyword>
<evidence type="ECO:0000313" key="1">
    <source>
        <dbReference type="EMBL" id="RKQ13870.1"/>
    </source>
</evidence>
<dbReference type="EMBL" id="RBZN01000054">
    <property type="protein sequence ID" value="RKQ13870.1"/>
    <property type="molecule type" value="Genomic_DNA"/>
</dbReference>
<dbReference type="RefSeq" id="WP_121215668.1">
    <property type="nucleotide sequence ID" value="NZ_RBZN01000054.1"/>
</dbReference>
<evidence type="ECO:0000313" key="2">
    <source>
        <dbReference type="Proteomes" id="UP000272238"/>
    </source>
</evidence>
<protein>
    <submittedName>
        <fullName evidence="1">SEC-C domain-containing protein</fullName>
    </submittedName>
</protein>
<dbReference type="Gene3D" id="3.10.450.50">
    <property type="match status" value="1"/>
</dbReference>
<sequence>MVGRNDLCPCGSGKKYKKCCENNKQDTMKEILMFEEIEQILQTFYNVYPERSDIKEYIEAVNKWLPHLKNHLQRELIEAVALDDFFFHQRHDIWANYLKRVKKKAIRPGIIELLNLWDEPRLFIGQVDKVENQYLFATCTLTKQQIRIRRESNRPVPEGMQVFAFILPESATEEHCYLAVSTLIFYPENYKQVFENFAKGFDSSKQSVAVFLKENHLNFWQHLVEFGYTGEEYTSFEIEVVDLTKQFLQERNLESNGLVETLEDYLVEKKPKARKAAAIAAGSIRFAQERNILETTYTVKEIAESFNVSASSLNKYYQELLQYVAVPV</sequence>
<comment type="caution">
    <text evidence="1">The sequence shown here is derived from an EMBL/GenBank/DDBJ whole genome shotgun (WGS) entry which is preliminary data.</text>
</comment>
<proteinExistence type="predicted"/>
<dbReference type="Proteomes" id="UP000272238">
    <property type="component" value="Unassembled WGS sequence"/>
</dbReference>